<dbReference type="PRINTS" id="PR00344">
    <property type="entry name" value="BCTRLSENSOR"/>
</dbReference>
<dbReference type="CDD" id="cd00130">
    <property type="entry name" value="PAS"/>
    <property type="match status" value="1"/>
</dbReference>
<dbReference type="InterPro" id="IPR000014">
    <property type="entry name" value="PAS"/>
</dbReference>
<dbReference type="PANTHER" id="PTHR43047">
    <property type="entry name" value="TWO-COMPONENT HISTIDINE PROTEIN KINASE"/>
    <property type="match status" value="1"/>
</dbReference>
<evidence type="ECO:0000256" key="7">
    <source>
        <dbReference type="SAM" id="MobiDB-lite"/>
    </source>
</evidence>
<dbReference type="InterPro" id="IPR013767">
    <property type="entry name" value="PAS_fold"/>
</dbReference>
<comment type="catalytic activity">
    <reaction evidence="1">
        <text>ATP + protein L-histidine = ADP + protein N-phospho-L-histidine.</text>
        <dbReference type="EC" id="2.7.13.3"/>
    </reaction>
</comment>
<dbReference type="EMBL" id="JBHSNB010000001">
    <property type="protein sequence ID" value="MFC5584504.1"/>
    <property type="molecule type" value="Genomic_DNA"/>
</dbReference>
<comment type="caution">
    <text evidence="10">The sequence shown here is derived from an EMBL/GenBank/DDBJ whole genome shotgun (WGS) entry which is preliminary data.</text>
</comment>
<evidence type="ECO:0000256" key="4">
    <source>
        <dbReference type="ARBA" id="ARBA00022679"/>
    </source>
</evidence>
<reference evidence="11" key="1">
    <citation type="journal article" date="2019" name="Int. J. Syst. Evol. Microbiol.">
        <title>The Global Catalogue of Microorganisms (GCM) 10K type strain sequencing project: providing services to taxonomists for standard genome sequencing and annotation.</title>
        <authorList>
            <consortium name="The Broad Institute Genomics Platform"/>
            <consortium name="The Broad Institute Genome Sequencing Center for Infectious Disease"/>
            <person name="Wu L."/>
            <person name="Ma J."/>
        </authorList>
    </citation>
    <scope>NUCLEOTIDE SEQUENCE [LARGE SCALE GENOMIC DNA]</scope>
    <source>
        <strain evidence="11">JCM 3366</strain>
    </source>
</reference>
<dbReference type="Gene3D" id="1.10.287.130">
    <property type="match status" value="1"/>
</dbReference>
<evidence type="ECO:0000256" key="5">
    <source>
        <dbReference type="ARBA" id="ARBA00022777"/>
    </source>
</evidence>
<feature type="region of interest" description="Disordered" evidence="7">
    <location>
        <begin position="426"/>
        <end position="498"/>
    </location>
</feature>
<evidence type="ECO:0000259" key="8">
    <source>
        <dbReference type="PROSITE" id="PS50109"/>
    </source>
</evidence>
<keyword evidence="4" id="KW-0808">Transferase</keyword>
<dbReference type="SMART" id="SM00388">
    <property type="entry name" value="HisKA"/>
    <property type="match status" value="1"/>
</dbReference>
<keyword evidence="5" id="KW-0418">Kinase</keyword>
<evidence type="ECO:0000313" key="10">
    <source>
        <dbReference type="EMBL" id="MFC5584504.1"/>
    </source>
</evidence>
<dbReference type="InterPro" id="IPR004358">
    <property type="entry name" value="Sig_transdc_His_kin-like_C"/>
</dbReference>
<feature type="region of interest" description="Disordered" evidence="7">
    <location>
        <begin position="274"/>
        <end position="300"/>
    </location>
</feature>
<feature type="compositionally biased region" description="Basic and acidic residues" evidence="7">
    <location>
        <begin position="447"/>
        <end position="459"/>
    </location>
</feature>
<feature type="region of interest" description="Disordered" evidence="7">
    <location>
        <begin position="533"/>
        <end position="615"/>
    </location>
</feature>
<name>A0ABW0T7D4_9HYPH</name>
<dbReference type="InterPro" id="IPR036097">
    <property type="entry name" value="HisK_dim/P_sf"/>
</dbReference>
<dbReference type="Gene3D" id="3.30.450.20">
    <property type="entry name" value="PAS domain"/>
    <property type="match status" value="1"/>
</dbReference>
<evidence type="ECO:0000259" key="9">
    <source>
        <dbReference type="PROSITE" id="PS50112"/>
    </source>
</evidence>
<dbReference type="Pfam" id="PF00989">
    <property type="entry name" value="PAS"/>
    <property type="match status" value="1"/>
</dbReference>
<dbReference type="SMART" id="SM00091">
    <property type="entry name" value="PAS"/>
    <property type="match status" value="3"/>
</dbReference>
<dbReference type="Pfam" id="PF13188">
    <property type="entry name" value="PAS_8"/>
    <property type="match status" value="1"/>
</dbReference>
<dbReference type="CDD" id="cd00082">
    <property type="entry name" value="HisKA"/>
    <property type="match status" value="1"/>
</dbReference>
<organism evidence="10 11">
    <name type="scientific">Nitratireductor kimnyeongensis</name>
    <dbReference type="NCBI Taxonomy" id="430679"/>
    <lineage>
        <taxon>Bacteria</taxon>
        <taxon>Pseudomonadati</taxon>
        <taxon>Pseudomonadota</taxon>
        <taxon>Alphaproteobacteria</taxon>
        <taxon>Hyphomicrobiales</taxon>
        <taxon>Phyllobacteriaceae</taxon>
        <taxon>Nitratireductor</taxon>
    </lineage>
</organism>
<feature type="domain" description="Histidine kinase" evidence="8">
    <location>
        <begin position="913"/>
        <end position="1134"/>
    </location>
</feature>
<feature type="compositionally biased region" description="Low complexity" evidence="7">
    <location>
        <begin position="564"/>
        <end position="592"/>
    </location>
</feature>
<dbReference type="SUPFAM" id="SSF55874">
    <property type="entry name" value="ATPase domain of HSP90 chaperone/DNA topoisomerase II/histidine kinase"/>
    <property type="match status" value="1"/>
</dbReference>
<evidence type="ECO:0000313" key="11">
    <source>
        <dbReference type="Proteomes" id="UP001596107"/>
    </source>
</evidence>
<proteinExistence type="predicted"/>
<dbReference type="EC" id="2.7.13.3" evidence="2"/>
<dbReference type="PROSITE" id="PS50109">
    <property type="entry name" value="HIS_KIN"/>
    <property type="match status" value="1"/>
</dbReference>
<evidence type="ECO:0000256" key="6">
    <source>
        <dbReference type="SAM" id="Coils"/>
    </source>
</evidence>
<feature type="compositionally biased region" description="Basic and acidic residues" evidence="7">
    <location>
        <begin position="533"/>
        <end position="550"/>
    </location>
</feature>
<evidence type="ECO:0000256" key="2">
    <source>
        <dbReference type="ARBA" id="ARBA00012438"/>
    </source>
</evidence>
<dbReference type="Pfam" id="PF02518">
    <property type="entry name" value="HATPase_c"/>
    <property type="match status" value="1"/>
</dbReference>
<dbReference type="InterPro" id="IPR035965">
    <property type="entry name" value="PAS-like_dom_sf"/>
</dbReference>
<feature type="coiled-coil region" evidence="6">
    <location>
        <begin position="748"/>
        <end position="775"/>
    </location>
</feature>
<sequence length="1138" mass="121518">MASVSYSFVDIAVLDQVRERFAAGDALLILTTALDTVIWANGPGAALIGHGNIDEAIGAESGLSMTTRRQISATPGFPRISGERGVATRLGRGVRSPIVNLSASTIVLPGGEAAILLASKATSTRMREDSYRATAAVQGFDAADQFAALVDENGSIAAASNNFEALGIERDTLRTLVQEVREEKDRLVKRMVEGGGRRRPAAFARLTDDPAWHLLVVVDEQNAPLQQDEHPGPEAVLAAADTASSPTDRTLVEAPLTETPERVSDVDVPEAATDDPQVMKETPPARTAAHVTEECASSAPVERPRGTVRFAWRTDAEGRFTALSDAFAEAVGPAAADVMGRRFREVSNAFGLDPEGRISALLERRDTWSGRTVMWPIEGTDLKVPVDLAALPIYGRGRIFEGFHGFGLARMNDAVTDPEGIGLVLAPGGALPSRDETEFTATEPAAPEERLESQPHDVEDPATEPTQPPAGSDPAGSDAEVEIPATPQPSQETDGPPSEQVKIIRLAEHRTPLTSEGGLSPTEATAFREIGARLRQENHPEDEVGKRDTIANDTSSQVREQALESASDEPASAADSARSEDASPAEQEPEAAATDDRTDLPAMEADDPVPAPTASPAIVPSAFYSMPAGSDENSPGLLAGLPLPILIHAGDRLHYANKAFFDLTGYADLKALEESGGLDVLFPESYEASQAPADTQALTIRTAQGDEHDVHAHLQSVPWRDGKALLLALQPIENEMNGAAITAETGAADTQAEAVNDAELEAQTAELQMHLAEMRAIVDTATDGVVIIDNDGNVRSTNRPAEALFGFDAQDVTGKPFTALFAIESQGAVRAHLESLSDNGVASVLNDGLEVIGREAQGRFIPLFMTIGRLPHSSGFCAVLRDVTQWKRAAEELTQARAEAERASSQKTEFLARVSHEVRTPLNAIIGFSELMLDEKFGPIGNDRYRDYLQDINRSGNHVLDLVNDLLDISKIEAGEQEMHYEAVSLNDVLGETVAMMQPQANRERVIIRSSFASNLPDVVADPRSVRQIALNLLSNAVRYTPAGGQVIISTAYSADGSVIMRVRDTGIGMSPAEVEEALKPFKQINSLKRKRGDGTGLGLPLTRAMVEANRAAFAINSVPGEGTLVEVSFPPTRVLAD</sequence>
<dbReference type="Proteomes" id="UP001596107">
    <property type="component" value="Unassembled WGS sequence"/>
</dbReference>
<protein>
    <recommendedName>
        <fullName evidence="2">histidine kinase</fullName>
        <ecNumber evidence="2">2.7.13.3</ecNumber>
    </recommendedName>
</protein>
<dbReference type="Pfam" id="PF00512">
    <property type="entry name" value="HisKA"/>
    <property type="match status" value="1"/>
</dbReference>
<keyword evidence="6" id="KW-0175">Coiled coil</keyword>
<dbReference type="PROSITE" id="PS50112">
    <property type="entry name" value="PAS"/>
    <property type="match status" value="1"/>
</dbReference>
<dbReference type="SMART" id="SM00387">
    <property type="entry name" value="HATPase_c"/>
    <property type="match status" value="1"/>
</dbReference>
<dbReference type="InterPro" id="IPR003594">
    <property type="entry name" value="HATPase_dom"/>
</dbReference>
<dbReference type="RefSeq" id="WP_223019707.1">
    <property type="nucleotide sequence ID" value="NZ_CP078143.1"/>
</dbReference>
<dbReference type="InterPro" id="IPR003661">
    <property type="entry name" value="HisK_dim/P_dom"/>
</dbReference>
<dbReference type="InterPro" id="IPR005467">
    <property type="entry name" value="His_kinase_dom"/>
</dbReference>
<dbReference type="PANTHER" id="PTHR43047:SF72">
    <property type="entry name" value="OSMOSENSING HISTIDINE PROTEIN KINASE SLN1"/>
    <property type="match status" value="1"/>
</dbReference>
<accession>A0ABW0T7D4</accession>
<dbReference type="SUPFAM" id="SSF55785">
    <property type="entry name" value="PYP-like sensor domain (PAS domain)"/>
    <property type="match status" value="2"/>
</dbReference>
<feature type="domain" description="PAS" evidence="9">
    <location>
        <begin position="770"/>
        <end position="840"/>
    </location>
</feature>
<keyword evidence="11" id="KW-1185">Reference proteome</keyword>
<keyword evidence="3" id="KW-0597">Phosphoprotein</keyword>
<dbReference type="NCBIfam" id="TIGR00229">
    <property type="entry name" value="sensory_box"/>
    <property type="match status" value="1"/>
</dbReference>
<dbReference type="Gene3D" id="3.30.565.10">
    <property type="entry name" value="Histidine kinase-like ATPase, C-terminal domain"/>
    <property type="match status" value="1"/>
</dbReference>
<dbReference type="InterPro" id="IPR036890">
    <property type="entry name" value="HATPase_C_sf"/>
</dbReference>
<evidence type="ECO:0000256" key="3">
    <source>
        <dbReference type="ARBA" id="ARBA00022553"/>
    </source>
</evidence>
<evidence type="ECO:0000256" key="1">
    <source>
        <dbReference type="ARBA" id="ARBA00000085"/>
    </source>
</evidence>
<gene>
    <name evidence="10" type="ORF">ACFPOD_05240</name>
</gene>
<dbReference type="SUPFAM" id="SSF47384">
    <property type="entry name" value="Homodimeric domain of signal transducing histidine kinase"/>
    <property type="match status" value="1"/>
</dbReference>